<keyword evidence="2" id="KW-1185">Reference proteome</keyword>
<dbReference type="STRING" id="447689.BA195_06675"/>
<evidence type="ECO:0000313" key="2">
    <source>
        <dbReference type="Proteomes" id="UP000093186"/>
    </source>
</evidence>
<dbReference type="Proteomes" id="UP000093186">
    <property type="component" value="Unassembled WGS sequence"/>
</dbReference>
<reference evidence="1 2" key="1">
    <citation type="submission" date="2016-06" db="EMBL/GenBank/DDBJ databases">
        <title>Draft Genome Sequence of Tenacibaculum soleae UCD-KL19.</title>
        <authorList>
            <person name="Eisen J.A."/>
            <person name="Coil D.A."/>
            <person name="Lujan K.M."/>
        </authorList>
    </citation>
    <scope>NUCLEOTIDE SEQUENCE [LARGE SCALE GENOMIC DNA]</scope>
    <source>
        <strain evidence="1 2">UCD-KL19</strain>
    </source>
</reference>
<protein>
    <submittedName>
        <fullName evidence="1">Uncharacterized protein</fullName>
    </submittedName>
</protein>
<accession>A0A1B9Y3F4</accession>
<dbReference type="EMBL" id="MAKX01000001">
    <property type="protein sequence ID" value="OCK44355.1"/>
    <property type="molecule type" value="Genomic_DNA"/>
</dbReference>
<organism evidence="1 2">
    <name type="scientific">Tenacibaculum soleae</name>
    <dbReference type="NCBI Taxonomy" id="447689"/>
    <lineage>
        <taxon>Bacteria</taxon>
        <taxon>Pseudomonadati</taxon>
        <taxon>Bacteroidota</taxon>
        <taxon>Flavobacteriia</taxon>
        <taxon>Flavobacteriales</taxon>
        <taxon>Flavobacteriaceae</taxon>
        <taxon>Tenacibaculum</taxon>
    </lineage>
</organism>
<gene>
    <name evidence="1" type="ORF">BA195_06675</name>
</gene>
<evidence type="ECO:0000313" key="1">
    <source>
        <dbReference type="EMBL" id="OCK44355.1"/>
    </source>
</evidence>
<dbReference type="AlphaFoldDB" id="A0A1B9Y3F4"/>
<dbReference type="RefSeq" id="WP_068703645.1">
    <property type="nucleotide sequence ID" value="NZ_MAKX01000001.1"/>
</dbReference>
<sequence length="315" mass="36954">MAKSHSFSVDVAAAYNVDVALMLQHFCFWYEKVVSDGINKHKNEHWVRLKLTQLHHQFPYWGESKVRHLVDKMIALKLIKKDEFNERKNDRTKWYTLTKKAKQILNILPQNYSEKVPEKTPKNVTAEIGNYLTAEIDSPTAEIGNSINKEVVIKYSYLLLEKKLNENLSLLEIIAMQNRLKLITVKNQIKTFVKQSISVGEFYNNDRELFKHFQNWIRTQKLTDVNLEDELNWFLKMFNKISNRDFKITDALTQSFAKQFAVGFSGDEMAKAVKNLYSSSVANKFHLQHNFKFATPEYLLKDDNLNKYLNFKNGN</sequence>
<dbReference type="OrthoDB" id="9803393at2"/>
<proteinExistence type="predicted"/>
<comment type="caution">
    <text evidence="1">The sequence shown here is derived from an EMBL/GenBank/DDBJ whole genome shotgun (WGS) entry which is preliminary data.</text>
</comment>
<name>A0A1B9Y3F4_9FLAO</name>